<evidence type="ECO:0000256" key="6">
    <source>
        <dbReference type="ARBA" id="ARBA00042773"/>
    </source>
</evidence>
<dbReference type="KEGG" id="mgy:MGMSRv2__1252"/>
<dbReference type="Proteomes" id="UP000018922">
    <property type="component" value="Chromosome I"/>
</dbReference>
<dbReference type="AlphaFoldDB" id="V6EZ83"/>
<evidence type="ECO:0000256" key="5">
    <source>
        <dbReference type="ARBA" id="ARBA00039545"/>
    </source>
</evidence>
<protein>
    <recommendedName>
        <fullName evidence="5">Long-chain-fatty-acid--CoA ligase</fullName>
        <ecNumber evidence="4">6.2.1.3</ecNumber>
    </recommendedName>
    <alternativeName>
        <fullName evidence="6">Long-chain acyl-CoA synthetase</fullName>
    </alternativeName>
</protein>
<comment type="pathway">
    <text evidence="2">Lipid metabolism; fatty acid beta-oxidation.</text>
</comment>
<dbReference type="SUPFAM" id="SSF56801">
    <property type="entry name" value="Acetyl-CoA synthetase-like"/>
    <property type="match status" value="1"/>
</dbReference>
<accession>V6EZ83</accession>
<name>V6EZ83_MAGGM</name>
<feature type="domain" description="AMP-dependent synthetase/ligase" evidence="7">
    <location>
        <begin position="115"/>
        <end position="268"/>
    </location>
</feature>
<evidence type="ECO:0000259" key="7">
    <source>
        <dbReference type="Pfam" id="PF00501"/>
    </source>
</evidence>
<dbReference type="InterPro" id="IPR025110">
    <property type="entry name" value="AMP-bd_C"/>
</dbReference>
<feature type="domain" description="AMP-binding enzyme C-terminal" evidence="8">
    <location>
        <begin position="339"/>
        <end position="420"/>
    </location>
</feature>
<evidence type="ECO:0000313" key="10">
    <source>
        <dbReference type="Proteomes" id="UP000018922"/>
    </source>
</evidence>
<sequence length="435" mass="45617">MTACIPLAGPRSADAVIARHDGQAIAWGWVLQHSASLAGRLRAQGVTRLGLWCADGHLLLIGLLAAARAGCTVVLPPADQPGLLHDLSGAWDVLAGDGAGMMPVLAEGSEAMTAPIGDIVIAFFTSGSTAQPKRVERRLDQLQAEVAALHALWPGVGWGFHHATVPHQHIYGLVFKLLWPLLCGRGFFSSSHQYWESVEAEMQDGDVLISSPAHLSRLGGLGAMPRPALLLSAGAALPMRAADEAESVFGLRPMEVFGSTETGAIAARPAVASAPWSVLPGNVVTADADGLLMLTSPWGAGVHTGADAVDILPDGRFHLLGRADRVVKIEGKRIGVAAVEAALRTLPQVADAVVIKVNAGRDQLAAAVVLSLLGRAELAQWGAFRFGRRLRAGLAGQLEPMARPRLWRFVDEVPCNAMGKRTESAVAALFDVGAS</sequence>
<dbReference type="Gene3D" id="3.40.50.12780">
    <property type="entry name" value="N-terminal domain of ligase-like"/>
    <property type="match status" value="1"/>
</dbReference>
<dbReference type="PANTHER" id="PTHR43767">
    <property type="entry name" value="LONG-CHAIN-FATTY-ACID--COA LIGASE"/>
    <property type="match status" value="1"/>
</dbReference>
<evidence type="ECO:0000313" key="9">
    <source>
        <dbReference type="EMBL" id="CDK98467.1"/>
    </source>
</evidence>
<dbReference type="InterPro" id="IPR000873">
    <property type="entry name" value="AMP-dep_synth/lig_dom"/>
</dbReference>
<dbReference type="InterPro" id="IPR050237">
    <property type="entry name" value="ATP-dep_AMP-bd_enzyme"/>
</dbReference>
<proteinExistence type="predicted"/>
<organism evidence="9 10">
    <name type="scientific">Magnetospirillum gryphiswaldense (strain DSM 6361 / JCM 21280 / NBRC 15271 / MSR-1)</name>
    <dbReference type="NCBI Taxonomy" id="431944"/>
    <lineage>
        <taxon>Bacteria</taxon>
        <taxon>Pseudomonadati</taxon>
        <taxon>Pseudomonadota</taxon>
        <taxon>Alphaproteobacteria</taxon>
        <taxon>Rhodospirillales</taxon>
        <taxon>Rhodospirillaceae</taxon>
        <taxon>Magnetospirillum</taxon>
    </lineage>
</organism>
<dbReference type="STRING" id="1430440.MGMSRv2__1252"/>
<evidence type="ECO:0000256" key="1">
    <source>
        <dbReference type="ARBA" id="ARBA00004170"/>
    </source>
</evidence>
<dbReference type="Pfam" id="PF13193">
    <property type="entry name" value="AMP-binding_C"/>
    <property type="match status" value="1"/>
</dbReference>
<comment type="subcellular location">
    <subcellularLocation>
        <location evidence="1">Membrane</location>
        <topology evidence="1">Peripheral membrane protein</topology>
    </subcellularLocation>
</comment>
<dbReference type="eggNOG" id="COG0318">
    <property type="taxonomic scope" value="Bacteria"/>
</dbReference>
<dbReference type="InterPro" id="IPR045851">
    <property type="entry name" value="AMP-bd_C_sf"/>
</dbReference>
<gene>
    <name evidence="9" type="ordered locus">MGMSRv2__1252</name>
</gene>
<dbReference type="GO" id="GO:0004467">
    <property type="term" value="F:long-chain fatty acid-CoA ligase activity"/>
    <property type="evidence" value="ECO:0007669"/>
    <property type="project" value="UniProtKB-EC"/>
</dbReference>
<evidence type="ECO:0000259" key="8">
    <source>
        <dbReference type="Pfam" id="PF13193"/>
    </source>
</evidence>
<dbReference type="EC" id="6.2.1.3" evidence="4"/>
<evidence type="ECO:0000256" key="2">
    <source>
        <dbReference type="ARBA" id="ARBA00005005"/>
    </source>
</evidence>
<dbReference type="HOGENOM" id="CLU_026234_0_1_5"/>
<dbReference type="EMBL" id="HG794546">
    <property type="protein sequence ID" value="CDK98467.1"/>
    <property type="molecule type" value="Genomic_DNA"/>
</dbReference>
<dbReference type="PANTHER" id="PTHR43767:SF8">
    <property type="entry name" value="LONG-CHAIN-FATTY-ACID--COA LIGASE"/>
    <property type="match status" value="1"/>
</dbReference>
<keyword evidence="3 9" id="KW-0436">Ligase</keyword>
<reference evidence="9 10" key="1">
    <citation type="journal article" date="2014" name="Genome Announc.">
        <title>Complete genome sequence of Magnetospirillum gryphiswaldense MSR-1.</title>
        <authorList>
            <person name="Wang X."/>
            <person name="Wang Q."/>
            <person name="Zhang W."/>
            <person name="Wang Y."/>
            <person name="Li L."/>
            <person name="Wen T."/>
            <person name="Zhang T."/>
            <person name="Zhang Y."/>
            <person name="Xu J."/>
            <person name="Hu J."/>
            <person name="Li S."/>
            <person name="Liu L."/>
            <person name="Liu J."/>
            <person name="Jiang W."/>
            <person name="Tian J."/>
            <person name="Li Y."/>
            <person name="Schuler D."/>
            <person name="Wang L."/>
            <person name="Li J."/>
        </authorList>
    </citation>
    <scope>NUCLEOTIDE SEQUENCE [LARGE SCALE GENOMIC DNA]</scope>
    <source>
        <strain evidence="10">DSM 6361 / JCM 21280 / NBRC 15271 / MSR-1</strain>
    </source>
</reference>
<dbReference type="GO" id="GO:0016020">
    <property type="term" value="C:membrane"/>
    <property type="evidence" value="ECO:0007669"/>
    <property type="project" value="UniProtKB-SubCell"/>
</dbReference>
<dbReference type="Gene3D" id="3.30.300.30">
    <property type="match status" value="1"/>
</dbReference>
<evidence type="ECO:0000256" key="4">
    <source>
        <dbReference type="ARBA" id="ARBA00026121"/>
    </source>
</evidence>
<evidence type="ECO:0000256" key="3">
    <source>
        <dbReference type="ARBA" id="ARBA00022598"/>
    </source>
</evidence>
<dbReference type="Pfam" id="PF00501">
    <property type="entry name" value="AMP-binding"/>
    <property type="match status" value="1"/>
</dbReference>
<dbReference type="InterPro" id="IPR042099">
    <property type="entry name" value="ANL_N_sf"/>
</dbReference>
<keyword evidence="10" id="KW-1185">Reference proteome</keyword>